<dbReference type="RefSeq" id="WP_305977668.1">
    <property type="nucleotide sequence ID" value="NZ_JAPJDZ010000196.1"/>
</dbReference>
<evidence type="ECO:0000313" key="1">
    <source>
        <dbReference type="EMBL" id="MDP5138551.1"/>
    </source>
</evidence>
<gene>
    <name evidence="1" type="ORF">ORJ04_21625</name>
</gene>
<proteinExistence type="predicted"/>
<evidence type="ECO:0000313" key="2">
    <source>
        <dbReference type="Proteomes" id="UP001231109"/>
    </source>
</evidence>
<keyword evidence="2" id="KW-1185">Reference proteome</keyword>
<reference evidence="1 2" key="1">
    <citation type="submission" date="2022-11" db="EMBL/GenBank/DDBJ databases">
        <title>Viruses from the air-sea interface of a natural surface slick.</title>
        <authorList>
            <person name="Rahlff J."/>
            <person name="Holmfeldt K."/>
        </authorList>
    </citation>
    <scope>NUCLEOTIDE SEQUENCE [LARGE SCALE GENOMIC DNA]</scope>
    <source>
        <strain evidence="1 2">SMS4</strain>
    </source>
</reference>
<dbReference type="EMBL" id="JAPJDZ010000196">
    <property type="protein sequence ID" value="MDP5138551.1"/>
    <property type="molecule type" value="Genomic_DNA"/>
</dbReference>
<organism evidence="1 2">
    <name type="scientific">Rheinheimera baltica</name>
    <dbReference type="NCBI Taxonomy" id="67576"/>
    <lineage>
        <taxon>Bacteria</taxon>
        <taxon>Pseudomonadati</taxon>
        <taxon>Pseudomonadota</taxon>
        <taxon>Gammaproteobacteria</taxon>
        <taxon>Chromatiales</taxon>
        <taxon>Chromatiaceae</taxon>
        <taxon>Rheinheimera</taxon>
    </lineage>
</organism>
<name>A0ABT9I563_9GAMM</name>
<sequence length="69" mass="7793">ELALELAIYLNTQPKRVNKGKNKIIPAEKLLAYCNALIEASQATTHDEKPKQQLQSGQSNVVYLKDFKH</sequence>
<protein>
    <submittedName>
        <fullName evidence="1">Uncharacterized protein</fullName>
    </submittedName>
</protein>
<comment type="caution">
    <text evidence="1">The sequence shown here is derived from an EMBL/GenBank/DDBJ whole genome shotgun (WGS) entry which is preliminary data.</text>
</comment>
<accession>A0ABT9I563</accession>
<dbReference type="Proteomes" id="UP001231109">
    <property type="component" value="Unassembled WGS sequence"/>
</dbReference>
<feature type="non-terminal residue" evidence="1">
    <location>
        <position position="1"/>
    </location>
</feature>